<organism evidence="1 2">
    <name type="scientific">Geomicrobium sediminis</name>
    <dbReference type="NCBI Taxonomy" id="1347788"/>
    <lineage>
        <taxon>Bacteria</taxon>
        <taxon>Bacillati</taxon>
        <taxon>Bacillota</taxon>
        <taxon>Bacilli</taxon>
        <taxon>Bacillales</taxon>
        <taxon>Geomicrobium</taxon>
    </lineage>
</organism>
<evidence type="ECO:0000313" key="1">
    <source>
        <dbReference type="EMBL" id="MBM7634062.1"/>
    </source>
</evidence>
<evidence type="ECO:0000313" key="2">
    <source>
        <dbReference type="Proteomes" id="UP000741863"/>
    </source>
</evidence>
<protein>
    <submittedName>
        <fullName evidence="1">Uncharacterized protein</fullName>
    </submittedName>
</protein>
<accession>A0ABS2PFM0</accession>
<dbReference type="Proteomes" id="UP000741863">
    <property type="component" value="Unassembled WGS sequence"/>
</dbReference>
<dbReference type="EMBL" id="JAFBEC010000009">
    <property type="protein sequence ID" value="MBM7634062.1"/>
    <property type="molecule type" value="Genomic_DNA"/>
</dbReference>
<dbReference type="RefSeq" id="WP_239575614.1">
    <property type="nucleotide sequence ID" value="NZ_JAFBEC010000009.1"/>
</dbReference>
<keyword evidence="2" id="KW-1185">Reference proteome</keyword>
<dbReference type="InterPro" id="IPR046618">
    <property type="entry name" value="DUF6731"/>
</dbReference>
<proteinExistence type="predicted"/>
<name>A0ABS2PFM0_9BACL</name>
<sequence>MKKYVRFNYFEPKLVPAEVNVLEEYGEEINQYPAESWDMQPLLNYFIQQREFFNPNVELGTEYSEIEKDSLDYDDRRNIYTFQLSKLRETNIPSKKRFGEIKENILINRDEYIGEFNSFIYDNEYSSLVMQSNLYGLTVKQAEHVLTNLRFSYLDRIGETEQNPLVVKLNPLIDYSKVDRVTDADYYKKIKLRASDVLLNANQDDQTLLTDAARLLNQYSGVNIEVAVSLGRAEKTASLDQENVREVINQYLQLQGERPHFEITSSYNEDTDNETINLIEPRMTDRISIEIQPRVTVGHQYLSDKFIEDIYDQRRPDVRRVMVPLQ</sequence>
<gene>
    <name evidence="1" type="ORF">JOD17_003162</name>
</gene>
<comment type="caution">
    <text evidence="1">The sequence shown here is derived from an EMBL/GenBank/DDBJ whole genome shotgun (WGS) entry which is preliminary data.</text>
</comment>
<dbReference type="Pfam" id="PF20505">
    <property type="entry name" value="DUF6731"/>
    <property type="match status" value="1"/>
</dbReference>
<reference evidence="1 2" key="1">
    <citation type="submission" date="2021-01" db="EMBL/GenBank/DDBJ databases">
        <title>Genomic Encyclopedia of Type Strains, Phase IV (KMG-IV): sequencing the most valuable type-strain genomes for metagenomic binning, comparative biology and taxonomic classification.</title>
        <authorList>
            <person name="Goeker M."/>
        </authorList>
    </citation>
    <scope>NUCLEOTIDE SEQUENCE [LARGE SCALE GENOMIC DNA]</scope>
    <source>
        <strain evidence="1 2">DSM 25540</strain>
    </source>
</reference>